<accession>A0A0C9UJ62</accession>
<evidence type="ECO:0000313" key="1">
    <source>
        <dbReference type="EMBL" id="KIJ28917.1"/>
    </source>
</evidence>
<dbReference type="HOGENOM" id="CLU_667596_0_0_1"/>
<dbReference type="AlphaFoldDB" id="A0A0C9UJ62"/>
<name>A0A0C9UJ62_SPHS4</name>
<keyword evidence="2" id="KW-1185">Reference proteome</keyword>
<dbReference type="EMBL" id="KN837294">
    <property type="protein sequence ID" value="KIJ28917.1"/>
    <property type="molecule type" value="Genomic_DNA"/>
</dbReference>
<protein>
    <submittedName>
        <fullName evidence="1">Uncharacterized protein</fullName>
    </submittedName>
</protein>
<proteinExistence type="predicted"/>
<sequence length="412" mass="44880">MSARKLFSCLQLPRHASYAAPALGNATRQVHAVFGPVESGIDVKNGSFSVERTMSLQHRETLRTETISPQSDVYYVAVAWRQLLRRSSMHPHPDTQDATCPFLYGSDDLHDALYHSYSPKSINDGSYPASLCTFINSLISPRLQLLHIDLYHSRSLMSIDDAKHYPSTIAVESLFGILDPKVDRCRRDGHDRGEIGATEGSAGWVDVGADADADAIFRLHLPSATGSFEGGISGGIERTTAANYSGNAIMPADGAVCIDGRLVNSASRCEWRLVVWQRLELTFGAISVGIVQPLLFIPQNHPCSHSAPIHWPWSAKSASFPFLEAPMNDTPGRSLRCITMARSPSSPSSYGVTETDDVSSKWSLVISLTPFLSPLKSSKETLLILTSAVMFGMGHGILLLLDGGTYALEYIL</sequence>
<dbReference type="Proteomes" id="UP000054279">
    <property type="component" value="Unassembled WGS sequence"/>
</dbReference>
<evidence type="ECO:0000313" key="2">
    <source>
        <dbReference type="Proteomes" id="UP000054279"/>
    </source>
</evidence>
<gene>
    <name evidence="1" type="ORF">M422DRAFT_269704</name>
</gene>
<organism evidence="1 2">
    <name type="scientific">Sphaerobolus stellatus (strain SS14)</name>
    <dbReference type="NCBI Taxonomy" id="990650"/>
    <lineage>
        <taxon>Eukaryota</taxon>
        <taxon>Fungi</taxon>
        <taxon>Dikarya</taxon>
        <taxon>Basidiomycota</taxon>
        <taxon>Agaricomycotina</taxon>
        <taxon>Agaricomycetes</taxon>
        <taxon>Phallomycetidae</taxon>
        <taxon>Geastrales</taxon>
        <taxon>Sphaerobolaceae</taxon>
        <taxon>Sphaerobolus</taxon>
    </lineage>
</organism>
<reference evidence="1 2" key="1">
    <citation type="submission" date="2014-06" db="EMBL/GenBank/DDBJ databases">
        <title>Evolutionary Origins and Diversification of the Mycorrhizal Mutualists.</title>
        <authorList>
            <consortium name="DOE Joint Genome Institute"/>
            <consortium name="Mycorrhizal Genomics Consortium"/>
            <person name="Kohler A."/>
            <person name="Kuo A."/>
            <person name="Nagy L.G."/>
            <person name="Floudas D."/>
            <person name="Copeland A."/>
            <person name="Barry K.W."/>
            <person name="Cichocki N."/>
            <person name="Veneault-Fourrey C."/>
            <person name="LaButti K."/>
            <person name="Lindquist E.A."/>
            <person name="Lipzen A."/>
            <person name="Lundell T."/>
            <person name="Morin E."/>
            <person name="Murat C."/>
            <person name="Riley R."/>
            <person name="Ohm R."/>
            <person name="Sun H."/>
            <person name="Tunlid A."/>
            <person name="Henrissat B."/>
            <person name="Grigoriev I.V."/>
            <person name="Hibbett D.S."/>
            <person name="Martin F."/>
        </authorList>
    </citation>
    <scope>NUCLEOTIDE SEQUENCE [LARGE SCALE GENOMIC DNA]</scope>
    <source>
        <strain evidence="1 2">SS14</strain>
    </source>
</reference>